<accession>A0A087BSZ8</accession>
<dbReference type="GO" id="GO:0005829">
    <property type="term" value="C:cytosol"/>
    <property type="evidence" value="ECO:0007669"/>
    <property type="project" value="TreeGrafter"/>
</dbReference>
<evidence type="ECO:0000256" key="2">
    <source>
        <dbReference type="ARBA" id="ARBA00023002"/>
    </source>
</evidence>
<evidence type="ECO:0000313" key="4">
    <source>
        <dbReference type="EMBL" id="KFI74148.1"/>
    </source>
</evidence>
<dbReference type="Proteomes" id="UP000029082">
    <property type="component" value="Unassembled WGS sequence"/>
</dbReference>
<dbReference type="Pfam" id="PF02525">
    <property type="entry name" value="Flavodoxin_2"/>
    <property type="match status" value="1"/>
</dbReference>
<dbReference type="EMBL" id="JGZE01000028">
    <property type="protein sequence ID" value="KFI74148.1"/>
    <property type="molecule type" value="Genomic_DNA"/>
</dbReference>
<keyword evidence="2 4" id="KW-0560">Oxidoreductase</keyword>
<sequence length="212" mass="22905">MTNVLAITSNPESDSMTNAVARAFLDGARAAGAANDVLDLLDLYEIGFNPVYGQADRRHYLGEAPMPADLVPVQRRLEHADVIALVFPIYWYTMPAMMKGFFDRVICRGFAYDAADSHPLALAGKTVRVIALAGGSQDWYVSSGLDAALRNQICAQSLGKYCGVQDADLTYVGGLSMGNGDPERRQAASRQLDAIRTMGAELIRGRVESNAD</sequence>
<dbReference type="OrthoDB" id="9798454at2"/>
<organism evidence="4 5">
    <name type="scientific">Bifidobacterium mongoliense DSM 21395</name>
    <dbReference type="NCBI Taxonomy" id="1437603"/>
    <lineage>
        <taxon>Bacteria</taxon>
        <taxon>Bacillati</taxon>
        <taxon>Actinomycetota</taxon>
        <taxon>Actinomycetes</taxon>
        <taxon>Bifidobacteriales</taxon>
        <taxon>Bifidobacteriaceae</taxon>
        <taxon>Bifidobacterium</taxon>
    </lineage>
</organism>
<dbReference type="EC" id="1.10.99.2" evidence="4"/>
<keyword evidence="5" id="KW-1185">Reference proteome</keyword>
<dbReference type="RefSeq" id="WP_033511687.1">
    <property type="nucleotide sequence ID" value="NZ_JDUO01000002.1"/>
</dbReference>
<comment type="similarity">
    <text evidence="1">Belongs to the NAD(P)H dehydrogenase (quinone) family.</text>
</comment>
<dbReference type="PANTHER" id="PTHR10204:SF34">
    <property type="entry name" value="NAD(P)H DEHYDROGENASE [QUINONE] 1 ISOFORM 1"/>
    <property type="match status" value="1"/>
</dbReference>
<dbReference type="AlphaFoldDB" id="A0A087BSZ8"/>
<gene>
    <name evidence="4" type="ORF">BMON_1394</name>
</gene>
<dbReference type="GO" id="GO:0003955">
    <property type="term" value="F:NAD(P)H dehydrogenase (quinone) activity"/>
    <property type="evidence" value="ECO:0007669"/>
    <property type="project" value="TreeGrafter"/>
</dbReference>
<reference evidence="4 5" key="1">
    <citation type="submission" date="2014-03" db="EMBL/GenBank/DDBJ databases">
        <title>Genomics of Bifidobacteria.</title>
        <authorList>
            <person name="Ventura M."/>
            <person name="Milani C."/>
            <person name="Lugli G.A."/>
        </authorList>
    </citation>
    <scope>NUCLEOTIDE SEQUENCE [LARGE SCALE GENOMIC DNA]</scope>
    <source>
        <strain evidence="4 5">DSM 21395</strain>
    </source>
</reference>
<feature type="domain" description="Flavodoxin-like fold" evidence="3">
    <location>
        <begin position="3"/>
        <end position="194"/>
    </location>
</feature>
<dbReference type="PANTHER" id="PTHR10204">
    <property type="entry name" value="NAD P H OXIDOREDUCTASE-RELATED"/>
    <property type="match status" value="1"/>
</dbReference>
<name>A0A087BSZ8_9BIFI</name>
<evidence type="ECO:0000259" key="3">
    <source>
        <dbReference type="Pfam" id="PF02525"/>
    </source>
</evidence>
<evidence type="ECO:0000313" key="5">
    <source>
        <dbReference type="Proteomes" id="UP000029082"/>
    </source>
</evidence>
<evidence type="ECO:0000256" key="1">
    <source>
        <dbReference type="ARBA" id="ARBA00006252"/>
    </source>
</evidence>
<comment type="caution">
    <text evidence="4">The sequence shown here is derived from an EMBL/GenBank/DDBJ whole genome shotgun (WGS) entry which is preliminary data.</text>
</comment>
<dbReference type="eggNOG" id="COG2249">
    <property type="taxonomic scope" value="Bacteria"/>
</dbReference>
<dbReference type="InterPro" id="IPR029039">
    <property type="entry name" value="Flavoprotein-like_sf"/>
</dbReference>
<proteinExistence type="inferred from homology"/>
<protein>
    <submittedName>
        <fullName evidence="4">NAD(P)H oxidoreductase</fullName>
        <ecNumber evidence="4">1.10.99.2</ecNumber>
    </submittedName>
</protein>
<dbReference type="InterPro" id="IPR051545">
    <property type="entry name" value="NAD(P)H_dehydrogenase_qn"/>
</dbReference>
<dbReference type="InterPro" id="IPR003680">
    <property type="entry name" value="Flavodoxin_fold"/>
</dbReference>
<dbReference type="SUPFAM" id="SSF52218">
    <property type="entry name" value="Flavoproteins"/>
    <property type="match status" value="1"/>
</dbReference>
<dbReference type="STRING" id="1437603.GCA_000771525_00807"/>
<dbReference type="GeneID" id="93094037"/>
<dbReference type="Gene3D" id="3.40.50.360">
    <property type="match status" value="1"/>
</dbReference>